<dbReference type="InterPro" id="IPR036249">
    <property type="entry name" value="Thioredoxin-like_sf"/>
</dbReference>
<proteinExistence type="inferred from homology"/>
<sequence length="117" mass="13196">MEEITIWHNPRCSKSRQTLQLLEENGVTPRVVHYLETPPDAQELERVLSALDLTPRQLLRTGETLYKELGLADPNLTHAQLIAAMVAHPKLIERPVVRIGTRAVLGRPPENVLPLLK</sequence>
<keyword evidence="6" id="KW-1185">Reference proteome</keyword>
<dbReference type="EC" id="1.20.4.1" evidence="4"/>
<dbReference type="CDD" id="cd03034">
    <property type="entry name" value="ArsC_ArsC"/>
    <property type="match status" value="1"/>
</dbReference>
<evidence type="ECO:0000256" key="4">
    <source>
        <dbReference type="RuleBase" id="RU362029"/>
    </source>
</evidence>
<evidence type="ECO:0000256" key="2">
    <source>
        <dbReference type="ARBA" id="ARBA00023002"/>
    </source>
</evidence>
<dbReference type="NCBIfam" id="TIGR00014">
    <property type="entry name" value="arsC"/>
    <property type="match status" value="1"/>
</dbReference>
<accession>A0ABQ0CAS2</accession>
<evidence type="ECO:0000256" key="3">
    <source>
        <dbReference type="PROSITE-ProRule" id="PRU01282"/>
    </source>
</evidence>
<dbReference type="Gene3D" id="3.40.30.10">
    <property type="entry name" value="Glutaredoxin"/>
    <property type="match status" value="1"/>
</dbReference>
<dbReference type="PROSITE" id="PS51353">
    <property type="entry name" value="ARSC"/>
    <property type="match status" value="1"/>
</dbReference>
<dbReference type="EMBL" id="BAAFGK010000004">
    <property type="protein sequence ID" value="GAB0057991.1"/>
    <property type="molecule type" value="Genomic_DNA"/>
</dbReference>
<dbReference type="RefSeq" id="WP_420905673.1">
    <property type="nucleotide sequence ID" value="NZ_BAAFGK010000004.1"/>
</dbReference>
<organism evidence="5 6">
    <name type="scientific">Candidatus Magnetaquiglobus chichijimensis</name>
    <dbReference type="NCBI Taxonomy" id="3141448"/>
    <lineage>
        <taxon>Bacteria</taxon>
        <taxon>Pseudomonadati</taxon>
        <taxon>Pseudomonadota</taxon>
        <taxon>Magnetococcia</taxon>
        <taxon>Magnetococcales</taxon>
        <taxon>Candidatus Magnetaquicoccaceae</taxon>
        <taxon>Candidatus Magnetaquiglobus</taxon>
    </lineage>
</organism>
<comment type="catalytic activity">
    <reaction evidence="4">
        <text>[glutaredoxin]-dithiol + arsenate + glutathione + H(+) = glutathionyl-S-S-[glutaredoxin] + arsenite + H2O</text>
        <dbReference type="Rhea" id="RHEA:22016"/>
        <dbReference type="Rhea" id="RHEA-COMP:10729"/>
        <dbReference type="Rhea" id="RHEA-COMP:17668"/>
        <dbReference type="ChEBI" id="CHEBI:15377"/>
        <dbReference type="ChEBI" id="CHEBI:15378"/>
        <dbReference type="ChEBI" id="CHEBI:29242"/>
        <dbReference type="ChEBI" id="CHEBI:29950"/>
        <dbReference type="ChEBI" id="CHEBI:48597"/>
        <dbReference type="ChEBI" id="CHEBI:57925"/>
        <dbReference type="ChEBI" id="CHEBI:146199"/>
        <dbReference type="EC" id="1.20.4.1"/>
    </reaction>
</comment>
<dbReference type="InterPro" id="IPR006660">
    <property type="entry name" value="Arsenate_reductase-like"/>
</dbReference>
<evidence type="ECO:0000313" key="6">
    <source>
        <dbReference type="Proteomes" id="UP001628193"/>
    </source>
</evidence>
<dbReference type="Pfam" id="PF03960">
    <property type="entry name" value="ArsC"/>
    <property type="match status" value="1"/>
</dbReference>
<evidence type="ECO:0000256" key="1">
    <source>
        <dbReference type="ARBA" id="ARBA00007198"/>
    </source>
</evidence>
<dbReference type="InterPro" id="IPR006659">
    <property type="entry name" value="Arsenate_reductase"/>
</dbReference>
<dbReference type="Proteomes" id="UP001628193">
    <property type="component" value="Unassembled WGS sequence"/>
</dbReference>
<protein>
    <recommendedName>
        <fullName evidence="4">Arsenate reductase</fullName>
        <ecNumber evidence="4">1.20.4.1</ecNumber>
    </recommendedName>
</protein>
<keyword evidence="2 4" id="KW-0560">Oxidoreductase</keyword>
<dbReference type="SUPFAM" id="SSF52833">
    <property type="entry name" value="Thioredoxin-like"/>
    <property type="match status" value="1"/>
</dbReference>
<evidence type="ECO:0000313" key="5">
    <source>
        <dbReference type="EMBL" id="GAB0057991.1"/>
    </source>
</evidence>
<reference evidence="5 6" key="1">
    <citation type="submission" date="2024-05" db="EMBL/GenBank/DDBJ databases">
        <authorList>
            <consortium name="Candidatus Magnetaquicoccaceae bacterium FCR-1 genome sequencing consortium"/>
            <person name="Shimoshige H."/>
            <person name="Shimamura S."/>
            <person name="Taoka A."/>
            <person name="Kobayashi H."/>
            <person name="Maekawa T."/>
        </authorList>
    </citation>
    <scope>NUCLEOTIDE SEQUENCE [LARGE SCALE GENOMIC DNA]</scope>
    <source>
        <strain evidence="5 6">FCR-1</strain>
    </source>
</reference>
<reference evidence="5 6" key="2">
    <citation type="submission" date="2024-09" db="EMBL/GenBank/DDBJ databases">
        <title>Draft genome sequence of Candidatus Magnetaquicoccaceae bacterium FCR-1.</title>
        <authorList>
            <person name="Shimoshige H."/>
            <person name="Shimamura S."/>
            <person name="Taoka A."/>
            <person name="Kobayashi H."/>
            <person name="Maekawa T."/>
        </authorList>
    </citation>
    <scope>NUCLEOTIDE SEQUENCE [LARGE SCALE GENOMIC DNA]</scope>
    <source>
        <strain evidence="5 6">FCR-1</strain>
    </source>
</reference>
<dbReference type="PANTHER" id="PTHR30041">
    <property type="entry name" value="ARSENATE REDUCTASE"/>
    <property type="match status" value="1"/>
</dbReference>
<name>A0ABQ0CAS2_9PROT</name>
<comment type="similarity">
    <text evidence="1 3 4">Belongs to the ArsC family.</text>
</comment>
<comment type="caution">
    <text evidence="5">The sequence shown here is derived from an EMBL/GenBank/DDBJ whole genome shotgun (WGS) entry which is preliminary data.</text>
</comment>
<gene>
    <name evidence="5" type="primary">yfgD</name>
    <name evidence="5" type="ORF">SIID45300_02326</name>
</gene>
<dbReference type="PANTHER" id="PTHR30041:SF4">
    <property type="entry name" value="ARSENATE REDUCTASE"/>
    <property type="match status" value="1"/>
</dbReference>